<reference evidence="1 2" key="1">
    <citation type="submission" date="2023-01" db="EMBL/GenBank/DDBJ databases">
        <title>Analysis of 21 Apiospora genomes using comparative genomics revels a genus with tremendous synthesis potential of carbohydrate active enzymes and secondary metabolites.</title>
        <authorList>
            <person name="Sorensen T."/>
        </authorList>
    </citation>
    <scope>NUCLEOTIDE SEQUENCE [LARGE SCALE GENOMIC DNA]</scope>
    <source>
        <strain evidence="1 2">CBS 20057</strain>
    </source>
</reference>
<sequence>MGYTMCFAAMMRPQRHHEPIGAGVWSFRSAIIPVNLLIRIAEKWIDFAEWAWDKQEYANEKESEWKNWGRDQV</sequence>
<dbReference type="EMBL" id="JAQQWI010000007">
    <property type="protein sequence ID" value="KAK8026575.1"/>
    <property type="molecule type" value="Genomic_DNA"/>
</dbReference>
<organism evidence="1 2">
    <name type="scientific">Apiospora marii</name>
    <dbReference type="NCBI Taxonomy" id="335849"/>
    <lineage>
        <taxon>Eukaryota</taxon>
        <taxon>Fungi</taxon>
        <taxon>Dikarya</taxon>
        <taxon>Ascomycota</taxon>
        <taxon>Pezizomycotina</taxon>
        <taxon>Sordariomycetes</taxon>
        <taxon>Xylariomycetidae</taxon>
        <taxon>Amphisphaeriales</taxon>
        <taxon>Apiosporaceae</taxon>
        <taxon>Apiospora</taxon>
    </lineage>
</organism>
<accession>A0ABR1S3Z3</accession>
<protein>
    <submittedName>
        <fullName evidence="1">Uncharacterized protein</fullName>
    </submittedName>
</protein>
<keyword evidence="2" id="KW-1185">Reference proteome</keyword>
<gene>
    <name evidence="1" type="ORF">PG991_003631</name>
</gene>
<name>A0ABR1S3Z3_9PEZI</name>
<dbReference type="Proteomes" id="UP001396898">
    <property type="component" value="Unassembled WGS sequence"/>
</dbReference>
<proteinExistence type="predicted"/>
<evidence type="ECO:0000313" key="2">
    <source>
        <dbReference type="Proteomes" id="UP001396898"/>
    </source>
</evidence>
<comment type="caution">
    <text evidence="1">The sequence shown here is derived from an EMBL/GenBank/DDBJ whole genome shotgun (WGS) entry which is preliminary data.</text>
</comment>
<evidence type="ECO:0000313" key="1">
    <source>
        <dbReference type="EMBL" id="KAK8026575.1"/>
    </source>
</evidence>